<reference evidence="1" key="2">
    <citation type="submission" date="2022-01" db="EMBL/GenBank/DDBJ databases">
        <authorList>
            <person name="Yamashiro T."/>
            <person name="Shiraishi A."/>
            <person name="Satake H."/>
            <person name="Nakayama K."/>
        </authorList>
    </citation>
    <scope>NUCLEOTIDE SEQUENCE</scope>
</reference>
<accession>A0ABQ5EDT7</accession>
<evidence type="ECO:0000313" key="1">
    <source>
        <dbReference type="EMBL" id="GJT49026.1"/>
    </source>
</evidence>
<evidence type="ECO:0000313" key="2">
    <source>
        <dbReference type="Proteomes" id="UP001151760"/>
    </source>
</evidence>
<protein>
    <submittedName>
        <fullName evidence="1">Uncharacterized protein</fullName>
    </submittedName>
</protein>
<dbReference type="Proteomes" id="UP001151760">
    <property type="component" value="Unassembled WGS sequence"/>
</dbReference>
<reference evidence="1" key="1">
    <citation type="journal article" date="2022" name="Int. J. Mol. Sci.">
        <title>Draft Genome of Tanacetum Coccineum: Genomic Comparison of Closely Related Tanacetum-Family Plants.</title>
        <authorList>
            <person name="Yamashiro T."/>
            <person name="Shiraishi A."/>
            <person name="Nakayama K."/>
            <person name="Satake H."/>
        </authorList>
    </citation>
    <scope>NUCLEOTIDE SEQUENCE</scope>
</reference>
<gene>
    <name evidence="1" type="ORF">Tco_0975183</name>
</gene>
<dbReference type="EMBL" id="BQNB010016202">
    <property type="protein sequence ID" value="GJT49026.1"/>
    <property type="molecule type" value="Genomic_DNA"/>
</dbReference>
<name>A0ABQ5EDT7_9ASTR</name>
<organism evidence="1 2">
    <name type="scientific">Tanacetum coccineum</name>
    <dbReference type="NCBI Taxonomy" id="301880"/>
    <lineage>
        <taxon>Eukaryota</taxon>
        <taxon>Viridiplantae</taxon>
        <taxon>Streptophyta</taxon>
        <taxon>Embryophyta</taxon>
        <taxon>Tracheophyta</taxon>
        <taxon>Spermatophyta</taxon>
        <taxon>Magnoliopsida</taxon>
        <taxon>eudicotyledons</taxon>
        <taxon>Gunneridae</taxon>
        <taxon>Pentapetalae</taxon>
        <taxon>asterids</taxon>
        <taxon>campanulids</taxon>
        <taxon>Asterales</taxon>
        <taxon>Asteraceae</taxon>
        <taxon>Asteroideae</taxon>
        <taxon>Anthemideae</taxon>
        <taxon>Anthemidinae</taxon>
        <taxon>Tanacetum</taxon>
    </lineage>
</organism>
<keyword evidence="2" id="KW-1185">Reference proteome</keyword>
<comment type="caution">
    <text evidence="1">The sequence shown here is derived from an EMBL/GenBank/DDBJ whole genome shotgun (WGS) entry which is preliminary data.</text>
</comment>
<proteinExistence type="predicted"/>
<sequence>MADLYPKVQESLKFLADQHVILKDPLSSTDSLFQWKNHRCHMAIGDQLINDKSTNDEPGKLNGRLKFFSHCYHVSSSGGKLFTYKYWGYADVYELVLPKDGKTELTQADLEGQAYEVVKPFYPDVVHLQFKMEECHKMLTYQID</sequence>